<keyword evidence="1" id="KW-0812">Transmembrane</keyword>
<dbReference type="KEGG" id="dmm:dnm_092750"/>
<evidence type="ECO:0000313" key="2">
    <source>
        <dbReference type="EMBL" id="QTA93178.1"/>
    </source>
</evidence>
<reference evidence="2" key="1">
    <citation type="journal article" date="2021" name="Microb. Physiol.">
        <title>Proteogenomic Insights into the Physiology of Marine, Sulfate-Reducing, Filamentous Desulfonema limicola and Desulfonema magnum.</title>
        <authorList>
            <person name="Schnaars V."/>
            <person name="Wohlbrand L."/>
            <person name="Scheve S."/>
            <person name="Hinrichs C."/>
            <person name="Reinhardt R."/>
            <person name="Rabus R."/>
        </authorList>
    </citation>
    <scope>NUCLEOTIDE SEQUENCE</scope>
    <source>
        <strain evidence="2">4be13</strain>
    </source>
</reference>
<keyword evidence="1" id="KW-0472">Membrane</keyword>
<keyword evidence="3" id="KW-1185">Reference proteome</keyword>
<organism evidence="2 3">
    <name type="scientific">Desulfonema magnum</name>
    <dbReference type="NCBI Taxonomy" id="45655"/>
    <lineage>
        <taxon>Bacteria</taxon>
        <taxon>Pseudomonadati</taxon>
        <taxon>Thermodesulfobacteriota</taxon>
        <taxon>Desulfobacteria</taxon>
        <taxon>Desulfobacterales</taxon>
        <taxon>Desulfococcaceae</taxon>
        <taxon>Desulfonema</taxon>
    </lineage>
</organism>
<gene>
    <name evidence="2" type="ORF">dnm_092750</name>
</gene>
<dbReference type="Proteomes" id="UP000663722">
    <property type="component" value="Chromosome"/>
</dbReference>
<name>A0A975GUS7_9BACT</name>
<dbReference type="AlphaFoldDB" id="A0A975GUS7"/>
<dbReference type="EMBL" id="CP061800">
    <property type="protein sequence ID" value="QTA93178.1"/>
    <property type="molecule type" value="Genomic_DNA"/>
</dbReference>
<accession>A0A975GUS7</accession>
<keyword evidence="1" id="KW-1133">Transmembrane helix</keyword>
<protein>
    <submittedName>
        <fullName evidence="2">Uncharacterized protein</fullName>
    </submittedName>
</protein>
<feature type="transmembrane region" description="Helical" evidence="1">
    <location>
        <begin position="16"/>
        <end position="32"/>
    </location>
</feature>
<evidence type="ECO:0000256" key="1">
    <source>
        <dbReference type="SAM" id="Phobius"/>
    </source>
</evidence>
<proteinExistence type="predicted"/>
<evidence type="ECO:0000313" key="3">
    <source>
        <dbReference type="Proteomes" id="UP000663722"/>
    </source>
</evidence>
<sequence length="45" mass="5155">MHKNSNQQSFPECKKTVAISLSIIGMHFVGIFDKYRSVRRTGQIT</sequence>